<sequence>MTTGANDSDPPPRYDTQNTSESTMKAASSGSAPGPRYLYYRVYSPDGAIPSKTAFDPRNPYVGCITASSIPPPHNGKSLKRCLVKAEDFTDPDGSRTLLYTSPRRSLRS</sequence>
<comment type="caution">
    <text evidence="2">The sequence shown here is derived from an EMBL/GenBank/DDBJ whole genome shotgun (WGS) entry which is preliminary data.</text>
</comment>
<protein>
    <submittedName>
        <fullName evidence="2">Uncharacterized protein</fullName>
    </submittedName>
</protein>
<feature type="compositionally biased region" description="Polar residues" evidence="1">
    <location>
        <begin position="15"/>
        <end position="31"/>
    </location>
</feature>
<keyword evidence="3" id="KW-1185">Reference proteome</keyword>
<evidence type="ECO:0000313" key="3">
    <source>
        <dbReference type="Proteomes" id="UP000620124"/>
    </source>
</evidence>
<evidence type="ECO:0000256" key="1">
    <source>
        <dbReference type="SAM" id="MobiDB-lite"/>
    </source>
</evidence>
<evidence type="ECO:0000313" key="2">
    <source>
        <dbReference type="EMBL" id="KAF7365677.1"/>
    </source>
</evidence>
<feature type="region of interest" description="Disordered" evidence="1">
    <location>
        <begin position="1"/>
        <end position="35"/>
    </location>
</feature>
<organism evidence="2 3">
    <name type="scientific">Mycena venus</name>
    <dbReference type="NCBI Taxonomy" id="2733690"/>
    <lineage>
        <taxon>Eukaryota</taxon>
        <taxon>Fungi</taxon>
        <taxon>Dikarya</taxon>
        <taxon>Basidiomycota</taxon>
        <taxon>Agaricomycotina</taxon>
        <taxon>Agaricomycetes</taxon>
        <taxon>Agaricomycetidae</taxon>
        <taxon>Agaricales</taxon>
        <taxon>Marasmiineae</taxon>
        <taxon>Mycenaceae</taxon>
        <taxon>Mycena</taxon>
    </lineage>
</organism>
<dbReference type="AlphaFoldDB" id="A0A8H6YVI0"/>
<dbReference type="EMBL" id="JACAZI010000003">
    <property type="protein sequence ID" value="KAF7365677.1"/>
    <property type="molecule type" value="Genomic_DNA"/>
</dbReference>
<accession>A0A8H6YVI0</accession>
<gene>
    <name evidence="2" type="ORF">MVEN_00441400</name>
</gene>
<dbReference type="Proteomes" id="UP000620124">
    <property type="component" value="Unassembled WGS sequence"/>
</dbReference>
<dbReference type="OrthoDB" id="3056176at2759"/>
<name>A0A8H6YVI0_9AGAR</name>
<reference evidence="2" key="1">
    <citation type="submission" date="2020-05" db="EMBL/GenBank/DDBJ databases">
        <title>Mycena genomes resolve the evolution of fungal bioluminescence.</title>
        <authorList>
            <person name="Tsai I.J."/>
        </authorList>
    </citation>
    <scope>NUCLEOTIDE SEQUENCE</scope>
    <source>
        <strain evidence="2">CCC161011</strain>
    </source>
</reference>
<proteinExistence type="predicted"/>